<protein>
    <recommendedName>
        <fullName evidence="2">riboflavin kinase</fullName>
        <ecNumber evidence="2">2.7.1.26</ecNumber>
    </recommendedName>
</protein>
<dbReference type="AlphaFoldDB" id="A0A4Z1TAT2"/>
<dbReference type="Proteomes" id="UP000315496">
    <property type="component" value="Chromosome 1"/>
</dbReference>
<keyword evidence="6" id="KW-0547">Nucleotide-binding</keyword>
<dbReference type="OrthoDB" id="276388at2759"/>
<dbReference type="InterPro" id="IPR023468">
    <property type="entry name" value="Riboflavin_kinase"/>
</dbReference>
<evidence type="ECO:0000259" key="8">
    <source>
        <dbReference type="SMART" id="SM00904"/>
    </source>
</evidence>
<keyword evidence="10" id="KW-1185">Reference proteome</keyword>
<keyword evidence="4" id="KW-0288">FMN</keyword>
<evidence type="ECO:0000256" key="4">
    <source>
        <dbReference type="ARBA" id="ARBA00022643"/>
    </source>
</evidence>
<evidence type="ECO:0000256" key="1">
    <source>
        <dbReference type="ARBA" id="ARBA00005201"/>
    </source>
</evidence>
<name>A0A4Z1TAT2_GIAMU</name>
<dbReference type="EC" id="2.7.1.26" evidence="2"/>
<evidence type="ECO:0000256" key="3">
    <source>
        <dbReference type="ARBA" id="ARBA00022630"/>
    </source>
</evidence>
<gene>
    <name evidence="9" type="ORF">GMRT_10392</name>
</gene>
<accession>A0A4Z1TAT2</accession>
<dbReference type="SMART" id="SM00904">
    <property type="entry name" value="Flavokinase"/>
    <property type="match status" value="1"/>
</dbReference>
<evidence type="ECO:0000256" key="7">
    <source>
        <dbReference type="ARBA" id="ARBA00022840"/>
    </source>
</evidence>
<dbReference type="GO" id="GO:0009398">
    <property type="term" value="P:FMN biosynthetic process"/>
    <property type="evidence" value="ECO:0007669"/>
    <property type="project" value="UniProtKB-UniPathway"/>
</dbReference>
<dbReference type="SUPFAM" id="SSF82114">
    <property type="entry name" value="Riboflavin kinase-like"/>
    <property type="match status" value="1"/>
</dbReference>
<keyword evidence="3" id="KW-0285">Flavoprotein</keyword>
<evidence type="ECO:0000313" key="10">
    <source>
        <dbReference type="Proteomes" id="UP000315496"/>
    </source>
</evidence>
<organism evidence="9 10">
    <name type="scientific">Giardia muris</name>
    <dbReference type="NCBI Taxonomy" id="5742"/>
    <lineage>
        <taxon>Eukaryota</taxon>
        <taxon>Metamonada</taxon>
        <taxon>Diplomonadida</taxon>
        <taxon>Hexamitidae</taxon>
        <taxon>Giardiinae</taxon>
        <taxon>Giardia</taxon>
    </lineage>
</organism>
<evidence type="ECO:0000256" key="5">
    <source>
        <dbReference type="ARBA" id="ARBA00022679"/>
    </source>
</evidence>
<comment type="pathway">
    <text evidence="1">Cofactor biosynthesis; FMN biosynthesis; FMN from riboflavin (ATP route): step 1/1.</text>
</comment>
<dbReference type="GO" id="GO:0008531">
    <property type="term" value="F:riboflavin kinase activity"/>
    <property type="evidence" value="ECO:0007669"/>
    <property type="project" value="UniProtKB-EC"/>
</dbReference>
<dbReference type="PANTHER" id="PTHR22749">
    <property type="entry name" value="RIBOFLAVIN KINASE/FMN ADENYLYLTRANSFERASE"/>
    <property type="match status" value="1"/>
</dbReference>
<keyword evidence="9" id="KW-0418">Kinase</keyword>
<proteinExistence type="predicted"/>
<sequence>MLALKGVVIKGFQRGRTINCKTANILVPDSLGLEDGVYSGWARVGHGDAHLAVISYCMNPTFNGTKRSLEVHVLYEYPDDFYGETLYLYAHGLLRTPIKFGSIEELKAQIMKDIRMAKDQLGSVPDIKQIALEKWVKLDQDDSNT</sequence>
<feature type="domain" description="Riboflavin kinase" evidence="8">
    <location>
        <begin position="1"/>
        <end position="122"/>
    </location>
</feature>
<dbReference type="InterPro" id="IPR015865">
    <property type="entry name" value="Riboflavin_kinase_bac/euk"/>
</dbReference>
<dbReference type="VEuPathDB" id="GiardiaDB:GMRT_10392"/>
<keyword evidence="7" id="KW-0067">ATP-binding</keyword>
<evidence type="ECO:0000256" key="2">
    <source>
        <dbReference type="ARBA" id="ARBA00012105"/>
    </source>
</evidence>
<dbReference type="EMBL" id="VDLU01000001">
    <property type="protein sequence ID" value="TNJ30337.1"/>
    <property type="molecule type" value="Genomic_DNA"/>
</dbReference>
<evidence type="ECO:0000313" key="9">
    <source>
        <dbReference type="EMBL" id="TNJ30337.1"/>
    </source>
</evidence>
<comment type="caution">
    <text evidence="9">The sequence shown here is derived from an EMBL/GenBank/DDBJ whole genome shotgun (WGS) entry which is preliminary data.</text>
</comment>
<dbReference type="GO" id="GO:0005524">
    <property type="term" value="F:ATP binding"/>
    <property type="evidence" value="ECO:0007669"/>
    <property type="project" value="UniProtKB-KW"/>
</dbReference>
<dbReference type="InterPro" id="IPR023465">
    <property type="entry name" value="Riboflavin_kinase_dom_sf"/>
</dbReference>
<dbReference type="PANTHER" id="PTHR22749:SF6">
    <property type="entry name" value="RIBOFLAVIN KINASE"/>
    <property type="match status" value="1"/>
</dbReference>
<dbReference type="Pfam" id="PF01687">
    <property type="entry name" value="Flavokinase"/>
    <property type="match status" value="1"/>
</dbReference>
<dbReference type="Gene3D" id="2.40.30.30">
    <property type="entry name" value="Riboflavin kinase-like"/>
    <property type="match status" value="1"/>
</dbReference>
<dbReference type="UniPathway" id="UPA00276">
    <property type="reaction ID" value="UER00406"/>
</dbReference>
<evidence type="ECO:0000256" key="6">
    <source>
        <dbReference type="ARBA" id="ARBA00022741"/>
    </source>
</evidence>
<keyword evidence="5" id="KW-0808">Transferase</keyword>
<reference evidence="9 10" key="1">
    <citation type="submission" date="2019-05" db="EMBL/GenBank/DDBJ databases">
        <title>The compact genome of Giardia muris reveals important steps in the evolution of intestinal protozoan parasites.</title>
        <authorList>
            <person name="Xu F."/>
            <person name="Jimenez-Gonzalez A."/>
            <person name="Einarsson E."/>
            <person name="Astvaldsson A."/>
            <person name="Peirasmaki D."/>
            <person name="Eckmann L."/>
            <person name="Andersson J.O."/>
            <person name="Svard S.G."/>
            <person name="Jerlstrom-Hultqvist J."/>
        </authorList>
    </citation>
    <scope>NUCLEOTIDE SEQUENCE [LARGE SCALE GENOMIC DNA]</scope>
    <source>
        <strain evidence="9 10">Roberts-Thomson</strain>
    </source>
</reference>
<dbReference type="GO" id="GO:0009231">
    <property type="term" value="P:riboflavin biosynthetic process"/>
    <property type="evidence" value="ECO:0007669"/>
    <property type="project" value="InterPro"/>
</dbReference>